<reference evidence="3" key="1">
    <citation type="submission" date="2025-08" db="UniProtKB">
        <authorList>
            <consortium name="RefSeq"/>
        </authorList>
    </citation>
    <scope>IDENTIFICATION</scope>
    <source>
        <tissue evidence="3">Whole body</tissue>
    </source>
</reference>
<dbReference type="Proteomes" id="UP000694925">
    <property type="component" value="Unplaced"/>
</dbReference>
<evidence type="ECO:0000256" key="1">
    <source>
        <dbReference type="SAM" id="MobiDB-lite"/>
    </source>
</evidence>
<feature type="compositionally biased region" description="Acidic residues" evidence="1">
    <location>
        <begin position="630"/>
        <end position="642"/>
    </location>
</feature>
<evidence type="ECO:0000313" key="2">
    <source>
        <dbReference type="Proteomes" id="UP000694925"/>
    </source>
</evidence>
<protein>
    <submittedName>
        <fullName evidence="3">Uncharacterized protein LOC108631654</fullName>
    </submittedName>
</protein>
<evidence type="ECO:0000313" key="3">
    <source>
        <dbReference type="RefSeq" id="XP_017891231.1"/>
    </source>
</evidence>
<sequence>MNPNDIIEEDEDVIIKGSSLYEHLHKLGYTDFESLTIEKLSSTNEEKKYRIFDFIHNVKQVLKKLYAIYLKIIQDDSVSKKQVEAILNSKTLLNDHSSAIYNFLDKYDCRPRRIMVSKFVVLGTILSPSLYISHNTHFRSTTNLFTLAILCCAIYMEHMRLNDHANLRSVVSLQNDLFDLCKKGMKILKYGYKIKLSKGKDSQQFFDLTAGRLKYLQPLMENLMKYLERVSHIYYHVSLILLKLLPENSYKEQVLTNFEDSSFHIRGEINYQKLKSLYYTYILTQSEMLHLLAVAYDNHSWSQSYKKVPEFKLARIVRSLIVILRIYKEKLSECINAYYNFKFEPMSYKYIGPDSSQWQDLYMHLYLASNKLETAYSDVSSILRDIDNDALDSKTNEDPLENTLQRLSTAQKNVETVKGFLEYSSLFLLRTRVNDSVGDRLEAVVPQSVTTPNNVRIITDSEPEIMDEVFEEYIREEYLKPLSEEADGISLYNYKRDKILFKNFMTELKDALIDKKKCMSERESRALQRMCKAVTKEPDPQRVPTPPPMPTFNYFLIESDDKISNTIEPRRCRLPQEISVGKSTKSEGNLVLNDMEPSPIAATPRNMEFSFLPPPFLKAEEETFIGSGENSEDDEVIEEQTE</sequence>
<name>A0AAJ7NEG8_9HYME</name>
<proteinExistence type="predicted"/>
<dbReference type="KEGG" id="ccal:108631654"/>
<gene>
    <name evidence="3" type="primary">LOC108631654</name>
</gene>
<dbReference type="RefSeq" id="XP_017891231.1">
    <property type="nucleotide sequence ID" value="XM_018035742.2"/>
</dbReference>
<accession>A0AAJ7NEG8</accession>
<dbReference type="AlphaFoldDB" id="A0AAJ7NEG8"/>
<organism evidence="2 3">
    <name type="scientific">Ceratina calcarata</name>
    <dbReference type="NCBI Taxonomy" id="156304"/>
    <lineage>
        <taxon>Eukaryota</taxon>
        <taxon>Metazoa</taxon>
        <taxon>Ecdysozoa</taxon>
        <taxon>Arthropoda</taxon>
        <taxon>Hexapoda</taxon>
        <taxon>Insecta</taxon>
        <taxon>Pterygota</taxon>
        <taxon>Neoptera</taxon>
        <taxon>Endopterygota</taxon>
        <taxon>Hymenoptera</taxon>
        <taxon>Apocrita</taxon>
        <taxon>Aculeata</taxon>
        <taxon>Apoidea</taxon>
        <taxon>Anthophila</taxon>
        <taxon>Apidae</taxon>
        <taxon>Ceratina</taxon>
        <taxon>Zadontomerus</taxon>
    </lineage>
</organism>
<dbReference type="GeneID" id="108631654"/>
<keyword evidence="2" id="KW-1185">Reference proteome</keyword>
<feature type="region of interest" description="Disordered" evidence="1">
    <location>
        <begin position="623"/>
        <end position="642"/>
    </location>
</feature>